<dbReference type="EMBL" id="KV417293">
    <property type="protein sequence ID" value="KZO94747.1"/>
    <property type="molecule type" value="Genomic_DNA"/>
</dbReference>
<dbReference type="Proteomes" id="UP000076738">
    <property type="component" value="Unassembled WGS sequence"/>
</dbReference>
<dbReference type="OrthoDB" id="419598at2759"/>
<evidence type="ECO:0000313" key="5">
    <source>
        <dbReference type="EMBL" id="KZO94747.1"/>
    </source>
</evidence>
<dbReference type="SUPFAM" id="SSF51735">
    <property type="entry name" value="NAD(P)-binding Rossmann-fold domains"/>
    <property type="match status" value="1"/>
</dbReference>
<name>A0A167KKU6_CALVF</name>
<dbReference type="STRING" id="1330018.A0A167KKU6"/>
<dbReference type="Gene3D" id="3.40.50.720">
    <property type="entry name" value="NAD(P)-binding Rossmann-like Domain"/>
    <property type="match status" value="1"/>
</dbReference>
<proteinExistence type="inferred from homology"/>
<evidence type="ECO:0000256" key="3">
    <source>
        <dbReference type="ARBA" id="ARBA00023002"/>
    </source>
</evidence>
<dbReference type="PANTHER" id="PTHR42748">
    <property type="entry name" value="NITROGEN METABOLITE REPRESSION PROTEIN NMRA FAMILY MEMBER"/>
    <property type="match status" value="1"/>
</dbReference>
<dbReference type="Gene3D" id="3.90.25.10">
    <property type="entry name" value="UDP-galactose 4-epimerase, domain 1"/>
    <property type="match status" value="1"/>
</dbReference>
<keyword evidence="2" id="KW-0521">NADP</keyword>
<protein>
    <submittedName>
        <fullName evidence="5">NAD(P)-binding protein</fullName>
    </submittedName>
</protein>
<organism evidence="5 6">
    <name type="scientific">Calocera viscosa (strain TUFC12733)</name>
    <dbReference type="NCBI Taxonomy" id="1330018"/>
    <lineage>
        <taxon>Eukaryota</taxon>
        <taxon>Fungi</taxon>
        <taxon>Dikarya</taxon>
        <taxon>Basidiomycota</taxon>
        <taxon>Agaricomycotina</taxon>
        <taxon>Dacrymycetes</taxon>
        <taxon>Dacrymycetales</taxon>
        <taxon>Dacrymycetaceae</taxon>
        <taxon>Calocera</taxon>
    </lineage>
</organism>
<sequence>MSKKLVVVAGATGKQGGSVVAALLNNGGYTIRGLTRNTESPASKSLAAKGVEMVQATLPDKASLVEAFKGAYAVFGVTVPHTKDSETLQGNNMVDACKANDVPLFVWSSLPSAAELSGGKVTGVSLMDDKAAVDKHIKEVGQPAVILYTGNFTENLLTRPQLIRNSSGTWEIQFPFSPADQVAITSYIEKDLGPSVVAIIDHWSDMSLREKLTEEPVIACSYNITGAEMAATITRITGKEVTYVVSEPAIIPVPARPLFKWLAENWNYPGTIPPPILTDFGVKFHSFEDFVREKVVPFMAEQE</sequence>
<evidence type="ECO:0000313" key="6">
    <source>
        <dbReference type="Proteomes" id="UP000076738"/>
    </source>
</evidence>
<gene>
    <name evidence="5" type="ORF">CALVIDRAFT_556231</name>
</gene>
<feature type="domain" description="NmrA-like" evidence="4">
    <location>
        <begin position="3"/>
        <end position="249"/>
    </location>
</feature>
<dbReference type="GO" id="GO:0016491">
    <property type="term" value="F:oxidoreductase activity"/>
    <property type="evidence" value="ECO:0007669"/>
    <property type="project" value="UniProtKB-KW"/>
</dbReference>
<dbReference type="AlphaFoldDB" id="A0A167KKU6"/>
<dbReference type="GO" id="GO:0005634">
    <property type="term" value="C:nucleus"/>
    <property type="evidence" value="ECO:0007669"/>
    <property type="project" value="TreeGrafter"/>
</dbReference>
<dbReference type="PANTHER" id="PTHR42748:SF30">
    <property type="entry name" value="NMRA-LIKE DOMAIN-CONTAINING PROTEIN"/>
    <property type="match status" value="1"/>
</dbReference>
<dbReference type="InterPro" id="IPR008030">
    <property type="entry name" value="NmrA-like"/>
</dbReference>
<keyword evidence="3" id="KW-0560">Oxidoreductase</keyword>
<accession>A0A167KKU6</accession>
<dbReference type="InterPro" id="IPR051164">
    <property type="entry name" value="NmrA-like_oxidored"/>
</dbReference>
<evidence type="ECO:0000256" key="1">
    <source>
        <dbReference type="ARBA" id="ARBA00006328"/>
    </source>
</evidence>
<dbReference type="CDD" id="cd05251">
    <property type="entry name" value="NmrA_like_SDR_a"/>
    <property type="match status" value="1"/>
</dbReference>
<keyword evidence="6" id="KW-1185">Reference proteome</keyword>
<reference evidence="5 6" key="1">
    <citation type="journal article" date="2016" name="Mol. Biol. Evol.">
        <title>Comparative Genomics of Early-Diverging Mushroom-Forming Fungi Provides Insights into the Origins of Lignocellulose Decay Capabilities.</title>
        <authorList>
            <person name="Nagy L.G."/>
            <person name="Riley R."/>
            <person name="Tritt A."/>
            <person name="Adam C."/>
            <person name="Daum C."/>
            <person name="Floudas D."/>
            <person name="Sun H."/>
            <person name="Yadav J.S."/>
            <person name="Pangilinan J."/>
            <person name="Larsson K.H."/>
            <person name="Matsuura K."/>
            <person name="Barry K."/>
            <person name="Labutti K."/>
            <person name="Kuo R."/>
            <person name="Ohm R.A."/>
            <person name="Bhattacharya S.S."/>
            <person name="Shirouzu T."/>
            <person name="Yoshinaga Y."/>
            <person name="Martin F.M."/>
            <person name="Grigoriev I.V."/>
            <person name="Hibbett D.S."/>
        </authorList>
    </citation>
    <scope>NUCLEOTIDE SEQUENCE [LARGE SCALE GENOMIC DNA]</scope>
    <source>
        <strain evidence="5 6">TUFC12733</strain>
    </source>
</reference>
<dbReference type="InterPro" id="IPR036291">
    <property type="entry name" value="NAD(P)-bd_dom_sf"/>
</dbReference>
<dbReference type="Pfam" id="PF05368">
    <property type="entry name" value="NmrA"/>
    <property type="match status" value="1"/>
</dbReference>
<evidence type="ECO:0000259" key="4">
    <source>
        <dbReference type="Pfam" id="PF05368"/>
    </source>
</evidence>
<comment type="similarity">
    <text evidence="1">Belongs to the NmrA-type oxidoreductase family.</text>
</comment>
<evidence type="ECO:0000256" key="2">
    <source>
        <dbReference type="ARBA" id="ARBA00022857"/>
    </source>
</evidence>